<proteinExistence type="predicted"/>
<evidence type="ECO:0008006" key="3">
    <source>
        <dbReference type="Google" id="ProtNLM"/>
    </source>
</evidence>
<keyword evidence="2" id="KW-1185">Reference proteome</keyword>
<name>A0A6A7ADG2_9PLEO</name>
<feature type="non-terminal residue" evidence="1">
    <location>
        <position position="85"/>
    </location>
</feature>
<protein>
    <recommendedName>
        <fullName evidence="3">F-box domain-containing protein</fullName>
    </recommendedName>
</protein>
<dbReference type="Proteomes" id="UP000799424">
    <property type="component" value="Unassembled WGS sequence"/>
</dbReference>
<sequence length="85" mass="9827">QSPLLRLPGEIRNAIYKYALCHRVINVNGDPTTSSLLGLTRTCRQIYNQTEILLYSQNKFQMFSRLELAPWLSKRTTRQLSVIST</sequence>
<dbReference type="AlphaFoldDB" id="A0A6A7ADG2"/>
<evidence type="ECO:0000313" key="2">
    <source>
        <dbReference type="Proteomes" id="UP000799424"/>
    </source>
</evidence>
<dbReference type="PANTHER" id="PTHR42085:SF1">
    <property type="entry name" value="F-BOX DOMAIN-CONTAINING PROTEIN"/>
    <property type="match status" value="1"/>
</dbReference>
<reference evidence="1" key="1">
    <citation type="journal article" date="2020" name="Stud. Mycol.">
        <title>101 Dothideomycetes genomes: a test case for predicting lifestyles and emergence of pathogens.</title>
        <authorList>
            <person name="Haridas S."/>
            <person name="Albert R."/>
            <person name="Binder M."/>
            <person name="Bloem J."/>
            <person name="Labutti K."/>
            <person name="Salamov A."/>
            <person name="Andreopoulos B."/>
            <person name="Baker S."/>
            <person name="Barry K."/>
            <person name="Bills G."/>
            <person name="Bluhm B."/>
            <person name="Cannon C."/>
            <person name="Castanera R."/>
            <person name="Culley D."/>
            <person name="Daum C."/>
            <person name="Ezra D."/>
            <person name="Gonzalez J."/>
            <person name="Henrissat B."/>
            <person name="Kuo A."/>
            <person name="Liang C."/>
            <person name="Lipzen A."/>
            <person name="Lutzoni F."/>
            <person name="Magnuson J."/>
            <person name="Mondo S."/>
            <person name="Nolan M."/>
            <person name="Ohm R."/>
            <person name="Pangilinan J."/>
            <person name="Park H.-J."/>
            <person name="Ramirez L."/>
            <person name="Alfaro M."/>
            <person name="Sun H."/>
            <person name="Tritt A."/>
            <person name="Yoshinaga Y."/>
            <person name="Zwiers L.-H."/>
            <person name="Turgeon B."/>
            <person name="Goodwin S."/>
            <person name="Spatafora J."/>
            <person name="Crous P."/>
            <person name="Grigoriev I."/>
        </authorList>
    </citation>
    <scope>NUCLEOTIDE SEQUENCE</scope>
    <source>
        <strain evidence="1">CBS 113818</strain>
    </source>
</reference>
<dbReference type="OrthoDB" id="5413827at2759"/>
<dbReference type="EMBL" id="MU006218">
    <property type="protein sequence ID" value="KAF2831193.1"/>
    <property type="molecule type" value="Genomic_DNA"/>
</dbReference>
<feature type="non-terminal residue" evidence="1">
    <location>
        <position position="1"/>
    </location>
</feature>
<dbReference type="PANTHER" id="PTHR42085">
    <property type="entry name" value="F-BOX DOMAIN-CONTAINING PROTEIN"/>
    <property type="match status" value="1"/>
</dbReference>
<organism evidence="1 2">
    <name type="scientific">Ophiobolus disseminans</name>
    <dbReference type="NCBI Taxonomy" id="1469910"/>
    <lineage>
        <taxon>Eukaryota</taxon>
        <taxon>Fungi</taxon>
        <taxon>Dikarya</taxon>
        <taxon>Ascomycota</taxon>
        <taxon>Pezizomycotina</taxon>
        <taxon>Dothideomycetes</taxon>
        <taxon>Pleosporomycetidae</taxon>
        <taxon>Pleosporales</taxon>
        <taxon>Pleosporineae</taxon>
        <taxon>Phaeosphaeriaceae</taxon>
        <taxon>Ophiobolus</taxon>
    </lineage>
</organism>
<gene>
    <name evidence="1" type="ORF">CC86DRAFT_271354</name>
</gene>
<accession>A0A6A7ADG2</accession>
<evidence type="ECO:0000313" key="1">
    <source>
        <dbReference type="EMBL" id="KAF2831193.1"/>
    </source>
</evidence>
<dbReference type="InterPro" id="IPR038883">
    <property type="entry name" value="AN11006-like"/>
</dbReference>